<dbReference type="RefSeq" id="WP_150493538.1">
    <property type="nucleotide sequence ID" value="NZ_BMFA01000001.1"/>
</dbReference>
<accession>A0A916WUD6</accession>
<name>A0A916WUD6_9HYPH</name>
<gene>
    <name evidence="1" type="ORF">GCM10011316_01960</name>
</gene>
<sequence length="240" mass="26874">MSERMRYITLATSLPYLGRLFAKADIPISRFRLEQRLGMLTPGHRRLLDRVIQVTAWAGVAPLQDDKQIISLARSVIDDLSDHPDLQHLVSGRMETRTLMAALRRRRDGQQTPGDVDSWGYGRWNSAIAANWSDQAFGLGHFMPWIAKANQAMLAGDHLSVERTALTEVIRQIDHYGQNHAFDFEAVVIYVLKWTVFARWAAYSQDKAAQRLSGLIDAVLATAPDLPGGPVRVPAEELSS</sequence>
<keyword evidence="2" id="KW-1185">Reference proteome</keyword>
<dbReference type="Proteomes" id="UP000605148">
    <property type="component" value="Unassembled WGS sequence"/>
</dbReference>
<comment type="caution">
    <text evidence="1">The sequence shown here is derived from an EMBL/GenBank/DDBJ whole genome shotgun (WGS) entry which is preliminary data.</text>
</comment>
<proteinExistence type="predicted"/>
<reference evidence="1" key="1">
    <citation type="journal article" date="2014" name="Int. J. Syst. Evol. Microbiol.">
        <title>Complete genome sequence of Corynebacterium casei LMG S-19264T (=DSM 44701T), isolated from a smear-ripened cheese.</title>
        <authorList>
            <consortium name="US DOE Joint Genome Institute (JGI-PGF)"/>
            <person name="Walter F."/>
            <person name="Albersmeier A."/>
            <person name="Kalinowski J."/>
            <person name="Ruckert C."/>
        </authorList>
    </citation>
    <scope>NUCLEOTIDE SEQUENCE</scope>
    <source>
        <strain evidence="1">CGMCC 1.12426</strain>
    </source>
</reference>
<dbReference type="OrthoDB" id="556081at2"/>
<organism evidence="1 2">
    <name type="scientific">Roseibium aquae</name>
    <dbReference type="NCBI Taxonomy" id="1323746"/>
    <lineage>
        <taxon>Bacteria</taxon>
        <taxon>Pseudomonadati</taxon>
        <taxon>Pseudomonadota</taxon>
        <taxon>Alphaproteobacteria</taxon>
        <taxon>Hyphomicrobiales</taxon>
        <taxon>Stappiaceae</taxon>
        <taxon>Roseibium</taxon>
    </lineage>
</organism>
<dbReference type="AlphaFoldDB" id="A0A916WUD6"/>
<protein>
    <recommendedName>
        <fullName evidence="3">DUF2764 family protein</fullName>
    </recommendedName>
</protein>
<evidence type="ECO:0000313" key="1">
    <source>
        <dbReference type="EMBL" id="GGB33509.1"/>
    </source>
</evidence>
<evidence type="ECO:0008006" key="3">
    <source>
        <dbReference type="Google" id="ProtNLM"/>
    </source>
</evidence>
<dbReference type="EMBL" id="BMFA01000001">
    <property type="protein sequence ID" value="GGB33509.1"/>
    <property type="molecule type" value="Genomic_DNA"/>
</dbReference>
<evidence type="ECO:0000313" key="2">
    <source>
        <dbReference type="Proteomes" id="UP000605148"/>
    </source>
</evidence>
<reference evidence="1" key="2">
    <citation type="submission" date="2020-09" db="EMBL/GenBank/DDBJ databases">
        <authorList>
            <person name="Sun Q."/>
            <person name="Zhou Y."/>
        </authorList>
    </citation>
    <scope>NUCLEOTIDE SEQUENCE</scope>
    <source>
        <strain evidence="1">CGMCC 1.12426</strain>
    </source>
</reference>